<dbReference type="Proteomes" id="UP000239710">
    <property type="component" value="Unassembled WGS sequence"/>
</dbReference>
<protein>
    <recommendedName>
        <fullName evidence="4">DUF304 domain-containing protein</fullName>
    </recommendedName>
</protein>
<keyword evidence="1" id="KW-0472">Membrane</keyword>
<accession>A0ABX5BPU3</accession>
<proteinExistence type="predicted"/>
<organism evidence="2 3">
    <name type="scientific">Xanthomonas bromi</name>
    <dbReference type="NCBI Taxonomy" id="56449"/>
    <lineage>
        <taxon>Bacteria</taxon>
        <taxon>Pseudomonadati</taxon>
        <taxon>Pseudomonadota</taxon>
        <taxon>Gammaproteobacteria</taxon>
        <taxon>Lysobacterales</taxon>
        <taxon>Lysobacteraceae</taxon>
        <taxon>Xanthomonas</taxon>
    </lineage>
</organism>
<name>A0ABX5BPU3_9XANT</name>
<keyword evidence="3" id="KW-1185">Reference proteome</keyword>
<evidence type="ECO:0008006" key="4">
    <source>
        <dbReference type="Google" id="ProtNLM"/>
    </source>
</evidence>
<evidence type="ECO:0000313" key="2">
    <source>
        <dbReference type="EMBL" id="PPV06609.1"/>
    </source>
</evidence>
<evidence type="ECO:0000256" key="1">
    <source>
        <dbReference type="SAM" id="Phobius"/>
    </source>
</evidence>
<evidence type="ECO:0000313" key="3">
    <source>
        <dbReference type="Proteomes" id="UP000239710"/>
    </source>
</evidence>
<sequence>MSTARPATGAMLSRAASGWARWGIPAIWLGWVAVYVAGLLLRDGAPRQGEVLRWLVPALMVVLTVRQVWCSRRWAQVRDAGDALEIAQHGRVRRVDLAHLRAVDAAWLVPPVRLALTLHGEHDAVVFLPAREQDHHQLATMLQARASARRAAEASTT</sequence>
<reference evidence="2 3" key="1">
    <citation type="submission" date="2016-08" db="EMBL/GenBank/DDBJ databases">
        <title>Evolution of the type three secretion system and type three effector repertoires in Xanthomonas.</title>
        <authorList>
            <person name="Merda D."/>
            <person name="Briand M."/>
            <person name="Bosis E."/>
            <person name="Rousseau C."/>
            <person name="Portier P."/>
            <person name="Jacques M.-A."/>
            <person name="Fischer-Le Saux M."/>
        </authorList>
    </citation>
    <scope>NUCLEOTIDE SEQUENCE [LARGE SCALE GENOMIC DNA]</scope>
    <source>
        <strain evidence="2 3">CFBP1976</strain>
    </source>
</reference>
<feature type="transmembrane region" description="Helical" evidence="1">
    <location>
        <begin position="52"/>
        <end position="69"/>
    </location>
</feature>
<feature type="transmembrane region" description="Helical" evidence="1">
    <location>
        <begin position="20"/>
        <end position="40"/>
    </location>
</feature>
<comment type="caution">
    <text evidence="2">The sequence shown here is derived from an EMBL/GenBank/DDBJ whole genome shotgun (WGS) entry which is preliminary data.</text>
</comment>
<dbReference type="EMBL" id="MDCE01000014">
    <property type="protein sequence ID" value="PPV06609.1"/>
    <property type="molecule type" value="Genomic_DNA"/>
</dbReference>
<dbReference type="RefSeq" id="WP_065469048.1">
    <property type="nucleotide sequence ID" value="NZ_FLTX01000039.1"/>
</dbReference>
<keyword evidence="1" id="KW-0812">Transmembrane</keyword>
<gene>
    <name evidence="2" type="ORF">XbrCFBP1976_11420</name>
</gene>
<keyword evidence="1" id="KW-1133">Transmembrane helix</keyword>